<dbReference type="PROSITE" id="PS51257">
    <property type="entry name" value="PROKAR_LIPOPROTEIN"/>
    <property type="match status" value="1"/>
</dbReference>
<dbReference type="RefSeq" id="WP_120183314.1">
    <property type="nucleotide sequence ID" value="NZ_MBTA01000030.1"/>
</dbReference>
<gene>
    <name evidence="1" type="ORF">BCY91_12660</name>
</gene>
<evidence type="ECO:0008006" key="3">
    <source>
        <dbReference type="Google" id="ProtNLM"/>
    </source>
</evidence>
<name>A0A419S1X4_9SPHI</name>
<proteinExistence type="predicted"/>
<dbReference type="Proteomes" id="UP000283433">
    <property type="component" value="Unassembled WGS sequence"/>
</dbReference>
<reference evidence="1 2" key="1">
    <citation type="submission" date="2016-07" db="EMBL/GenBank/DDBJ databases">
        <title>Genome of Pelobium manganitolerans.</title>
        <authorList>
            <person name="Wu S."/>
            <person name="Wang G."/>
        </authorList>
    </citation>
    <scope>NUCLEOTIDE SEQUENCE [LARGE SCALE GENOMIC DNA]</scope>
    <source>
        <strain evidence="1 2">YS-25</strain>
    </source>
</reference>
<organism evidence="1 2">
    <name type="scientific">Pelobium manganitolerans</name>
    <dbReference type="NCBI Taxonomy" id="1842495"/>
    <lineage>
        <taxon>Bacteria</taxon>
        <taxon>Pseudomonadati</taxon>
        <taxon>Bacteroidota</taxon>
        <taxon>Sphingobacteriia</taxon>
        <taxon>Sphingobacteriales</taxon>
        <taxon>Sphingobacteriaceae</taxon>
        <taxon>Pelobium</taxon>
    </lineage>
</organism>
<accession>A0A419S1X4</accession>
<keyword evidence="2" id="KW-1185">Reference proteome</keyword>
<dbReference type="AlphaFoldDB" id="A0A419S1X4"/>
<dbReference type="OrthoDB" id="1143855at2"/>
<evidence type="ECO:0000313" key="1">
    <source>
        <dbReference type="EMBL" id="RKD12489.1"/>
    </source>
</evidence>
<sequence length="192" mass="22819">MKQLLLFIIIGTLIYGCQSKQERDIEKMNSQVKKEIQDRAFKMNATVEFLDFKFVKCDTIDENDLLESKASRFQEKAISFYKQGSNELDFANLSQRKMLQYRDLGWSSLYYSEKQDFNDYMKKAQEAKDSADFYQTKDSLIQLKIKANHNPKNIFETSFFVKARLHTKQNTENLLDTLYFHFDENHKILRAE</sequence>
<comment type="caution">
    <text evidence="1">The sequence shown here is derived from an EMBL/GenBank/DDBJ whole genome shotgun (WGS) entry which is preliminary data.</text>
</comment>
<protein>
    <recommendedName>
        <fullName evidence="3">Lipoprotein</fullName>
    </recommendedName>
</protein>
<dbReference type="EMBL" id="MBTA01000030">
    <property type="protein sequence ID" value="RKD12489.1"/>
    <property type="molecule type" value="Genomic_DNA"/>
</dbReference>
<evidence type="ECO:0000313" key="2">
    <source>
        <dbReference type="Proteomes" id="UP000283433"/>
    </source>
</evidence>